<dbReference type="PROSITE" id="PS00893">
    <property type="entry name" value="NUDIX_BOX"/>
    <property type="match status" value="1"/>
</dbReference>
<dbReference type="SUPFAM" id="SSF55811">
    <property type="entry name" value="Nudix"/>
    <property type="match status" value="1"/>
</dbReference>
<comment type="similarity">
    <text evidence="3">Belongs to the Nudix hydrolase family.</text>
</comment>
<dbReference type="Proteomes" id="UP000294662">
    <property type="component" value="Unassembled WGS sequence"/>
</dbReference>
<proteinExistence type="inferred from homology"/>
<protein>
    <submittedName>
        <fullName evidence="5">NUDIX domain-containing protein</fullName>
    </submittedName>
</protein>
<evidence type="ECO:0000313" key="6">
    <source>
        <dbReference type="Proteomes" id="UP000294662"/>
    </source>
</evidence>
<evidence type="ECO:0000256" key="3">
    <source>
        <dbReference type="RuleBase" id="RU003476"/>
    </source>
</evidence>
<name>A0A4R5EY91_9RHOB</name>
<dbReference type="PANTHER" id="PTHR43736">
    <property type="entry name" value="ADP-RIBOSE PYROPHOSPHATASE"/>
    <property type="match status" value="1"/>
</dbReference>
<evidence type="ECO:0000313" key="5">
    <source>
        <dbReference type="EMBL" id="TDE39777.1"/>
    </source>
</evidence>
<accession>A0A4R5EY91</accession>
<sequence>MTATPRLGAIAVLVEGDRVLLAQRGKSPDKGLWGFPGGHVEPGETALEAARRELREETGLEARPVEYLTNIDLIRRDEAGEVTVHYLLAAVLCADPVGTPQADDDAQDVAWFPIDQIRAGALPMSARVGEVMELALTRRRALSR</sequence>
<gene>
    <name evidence="5" type="ORF">E1B25_06930</name>
</gene>
<comment type="caution">
    <text evidence="5">The sequence shown here is derived from an EMBL/GenBank/DDBJ whole genome shotgun (WGS) entry which is preliminary data.</text>
</comment>
<dbReference type="InterPro" id="IPR015797">
    <property type="entry name" value="NUDIX_hydrolase-like_dom_sf"/>
</dbReference>
<dbReference type="Pfam" id="PF00293">
    <property type="entry name" value="NUDIX"/>
    <property type="match status" value="1"/>
</dbReference>
<dbReference type="RefSeq" id="WP_132828031.1">
    <property type="nucleotide sequence ID" value="NZ_SMFP01000003.1"/>
</dbReference>
<dbReference type="PRINTS" id="PR00502">
    <property type="entry name" value="NUDIXFAMILY"/>
</dbReference>
<dbReference type="AlphaFoldDB" id="A0A4R5EY91"/>
<dbReference type="InterPro" id="IPR020084">
    <property type="entry name" value="NUDIX_hydrolase_CS"/>
</dbReference>
<dbReference type="GO" id="GO:0016787">
    <property type="term" value="F:hydrolase activity"/>
    <property type="evidence" value="ECO:0007669"/>
    <property type="project" value="UniProtKB-KW"/>
</dbReference>
<dbReference type="OrthoDB" id="9761969at2"/>
<keyword evidence="2 3" id="KW-0378">Hydrolase</keyword>
<dbReference type="EMBL" id="SMFP01000003">
    <property type="protein sequence ID" value="TDE39777.1"/>
    <property type="molecule type" value="Genomic_DNA"/>
</dbReference>
<evidence type="ECO:0000256" key="1">
    <source>
        <dbReference type="ARBA" id="ARBA00001946"/>
    </source>
</evidence>
<evidence type="ECO:0000256" key="2">
    <source>
        <dbReference type="ARBA" id="ARBA00022801"/>
    </source>
</evidence>
<dbReference type="PANTHER" id="PTHR43736:SF1">
    <property type="entry name" value="DIHYDRONEOPTERIN TRIPHOSPHATE DIPHOSPHATASE"/>
    <property type="match status" value="1"/>
</dbReference>
<dbReference type="InterPro" id="IPR000086">
    <property type="entry name" value="NUDIX_hydrolase_dom"/>
</dbReference>
<dbReference type="CDD" id="cd04673">
    <property type="entry name" value="NUDIX_ADPRase"/>
    <property type="match status" value="1"/>
</dbReference>
<reference evidence="5 6" key="1">
    <citation type="submission" date="2019-03" db="EMBL/GenBank/DDBJ databases">
        <authorList>
            <person name="Zhang S."/>
        </authorList>
    </citation>
    <scope>NUCLEOTIDE SEQUENCE [LARGE SCALE GENOMIC DNA]</scope>
    <source>
        <strain evidence="5 6">S4J41</strain>
    </source>
</reference>
<dbReference type="InterPro" id="IPR020476">
    <property type="entry name" value="Nudix_hydrolase"/>
</dbReference>
<keyword evidence="6" id="KW-1185">Reference proteome</keyword>
<comment type="cofactor">
    <cofactor evidence="1">
        <name>Mg(2+)</name>
        <dbReference type="ChEBI" id="CHEBI:18420"/>
    </cofactor>
</comment>
<organism evidence="5 6">
    <name type="scientific">Antarcticimicrobium sediminis</name>
    <dbReference type="NCBI Taxonomy" id="2546227"/>
    <lineage>
        <taxon>Bacteria</taxon>
        <taxon>Pseudomonadati</taxon>
        <taxon>Pseudomonadota</taxon>
        <taxon>Alphaproteobacteria</taxon>
        <taxon>Rhodobacterales</taxon>
        <taxon>Paracoccaceae</taxon>
        <taxon>Antarcticimicrobium</taxon>
    </lineage>
</organism>
<dbReference type="Gene3D" id="3.90.79.10">
    <property type="entry name" value="Nucleoside Triphosphate Pyrophosphohydrolase"/>
    <property type="match status" value="1"/>
</dbReference>
<dbReference type="PROSITE" id="PS51462">
    <property type="entry name" value="NUDIX"/>
    <property type="match status" value="1"/>
</dbReference>
<feature type="domain" description="Nudix hydrolase" evidence="4">
    <location>
        <begin position="4"/>
        <end position="136"/>
    </location>
</feature>
<evidence type="ECO:0000259" key="4">
    <source>
        <dbReference type="PROSITE" id="PS51462"/>
    </source>
</evidence>